<dbReference type="InterPro" id="IPR046150">
    <property type="entry name" value="DUF6152"/>
</dbReference>
<dbReference type="RefSeq" id="WP_061333674.1">
    <property type="nucleotide sequence ID" value="NZ_LOCO01000034.1"/>
</dbReference>
<accession>A0A137S234</accession>
<feature type="signal peptide" evidence="1">
    <location>
        <begin position="1"/>
        <end position="26"/>
    </location>
</feature>
<dbReference type="AlphaFoldDB" id="A0A137S234"/>
<dbReference type="Proteomes" id="UP000070282">
    <property type="component" value="Unassembled WGS sequence"/>
</dbReference>
<name>A0A137S234_9GAMM</name>
<feature type="chain" id="PRO_5007480112" evidence="1">
    <location>
        <begin position="27"/>
        <end position="126"/>
    </location>
</feature>
<dbReference type="PATRIC" id="fig|1306954.6.peg.2758"/>
<proteinExistence type="predicted"/>
<dbReference type="EMBL" id="LOCO01000034">
    <property type="protein sequence ID" value="KXO06478.1"/>
    <property type="molecule type" value="Genomic_DNA"/>
</dbReference>
<evidence type="ECO:0000313" key="3">
    <source>
        <dbReference type="Proteomes" id="UP000070282"/>
    </source>
</evidence>
<dbReference type="Pfam" id="PF19649">
    <property type="entry name" value="DUF6152"/>
    <property type="match status" value="1"/>
</dbReference>
<gene>
    <name evidence="2" type="ORF">J122_3921</name>
</gene>
<comment type="caution">
    <text evidence="2">The sequence shown here is derived from an EMBL/GenBank/DDBJ whole genome shotgun (WGS) entry which is preliminary data.</text>
</comment>
<keyword evidence="1" id="KW-0732">Signal</keyword>
<reference evidence="3" key="1">
    <citation type="submission" date="2015-12" db="EMBL/GenBank/DDBJ databases">
        <authorList>
            <person name="Lima A."/>
            <person name="Farahani Zayas N."/>
            <person name="Castro Da Silva M.A."/>
            <person name="Cabral A."/>
            <person name="Pessatti M.L."/>
        </authorList>
    </citation>
    <scope>NUCLEOTIDE SEQUENCE [LARGE SCALE GENOMIC DNA]</scope>
    <source>
        <strain evidence="3">LAMA 842</strain>
    </source>
</reference>
<protein>
    <submittedName>
        <fullName evidence="2">Putative exported protein</fullName>
    </submittedName>
</protein>
<dbReference type="GeneID" id="94724797"/>
<organism evidence="2 3">
    <name type="scientific">Marinobacter excellens LAMA 842</name>
    <dbReference type="NCBI Taxonomy" id="1306954"/>
    <lineage>
        <taxon>Bacteria</taxon>
        <taxon>Pseudomonadati</taxon>
        <taxon>Pseudomonadota</taxon>
        <taxon>Gammaproteobacteria</taxon>
        <taxon>Pseudomonadales</taxon>
        <taxon>Marinobacteraceae</taxon>
        <taxon>Marinobacter</taxon>
    </lineage>
</organism>
<evidence type="ECO:0000313" key="2">
    <source>
        <dbReference type="EMBL" id="KXO06478.1"/>
    </source>
</evidence>
<keyword evidence="3" id="KW-1185">Reference proteome</keyword>
<evidence type="ECO:0000256" key="1">
    <source>
        <dbReference type="SAM" id="SignalP"/>
    </source>
</evidence>
<sequence length="126" mass="14169">MPQLRFIFLLSTAVFAVFLATSTAQAHHGWAWATDEEFEITGVIQSVRLGNPHGEVTIRADGEDWVVEVGQPWRNERVGLTREMLSEGREITVHGHRSAREGERLVKAERVVIDGQDFNLYPGRAS</sequence>